<comment type="caution">
    <text evidence="1">The sequence shown here is derived from an EMBL/GenBank/DDBJ whole genome shotgun (WGS) entry which is preliminary data.</text>
</comment>
<dbReference type="EMBL" id="JAWDJW010002853">
    <property type="protein sequence ID" value="KAK3077436.1"/>
    <property type="molecule type" value="Genomic_DNA"/>
</dbReference>
<protein>
    <submittedName>
        <fullName evidence="1">Uncharacterized protein</fullName>
    </submittedName>
</protein>
<name>A0ACC3DLI9_9PEZI</name>
<organism evidence="1 2">
    <name type="scientific">Coniosporium uncinatum</name>
    <dbReference type="NCBI Taxonomy" id="93489"/>
    <lineage>
        <taxon>Eukaryota</taxon>
        <taxon>Fungi</taxon>
        <taxon>Dikarya</taxon>
        <taxon>Ascomycota</taxon>
        <taxon>Pezizomycotina</taxon>
        <taxon>Dothideomycetes</taxon>
        <taxon>Dothideomycetes incertae sedis</taxon>
        <taxon>Coniosporium</taxon>
    </lineage>
</organism>
<dbReference type="Proteomes" id="UP001186974">
    <property type="component" value="Unassembled WGS sequence"/>
</dbReference>
<gene>
    <name evidence="1" type="ORF">LTS18_010268</name>
</gene>
<reference evidence="1" key="1">
    <citation type="submission" date="2024-09" db="EMBL/GenBank/DDBJ databases">
        <title>Black Yeasts Isolated from many extreme environments.</title>
        <authorList>
            <person name="Coleine C."/>
            <person name="Stajich J.E."/>
            <person name="Selbmann L."/>
        </authorList>
    </citation>
    <scope>NUCLEOTIDE SEQUENCE</scope>
    <source>
        <strain evidence="1">CCFEE 5737</strain>
    </source>
</reference>
<accession>A0ACC3DLI9</accession>
<feature type="non-terminal residue" evidence="1">
    <location>
        <position position="1"/>
    </location>
</feature>
<proteinExistence type="predicted"/>
<evidence type="ECO:0000313" key="1">
    <source>
        <dbReference type="EMBL" id="KAK3077436.1"/>
    </source>
</evidence>
<keyword evidence="2" id="KW-1185">Reference proteome</keyword>
<evidence type="ECO:0000313" key="2">
    <source>
        <dbReference type="Proteomes" id="UP001186974"/>
    </source>
</evidence>
<sequence>ALITTHVPSYVTPSMSGVHAALRLVDEVLEICDPKLYAYLYSKGLNAEIYGFASVLTLGACTPPLTEVLKLWDFLFAWGVGLNVLCIVAQLVLIRDQLLNAVR</sequence>